<dbReference type="OMA" id="RMRSDNS"/>
<dbReference type="EMBL" id="LHQR01000069">
    <property type="protein sequence ID" value="KXG45919.1"/>
    <property type="molecule type" value="Genomic_DNA"/>
</dbReference>
<keyword evidence="3" id="KW-1185">Reference proteome</keyword>
<feature type="region of interest" description="Disordered" evidence="1">
    <location>
        <begin position="301"/>
        <end position="323"/>
    </location>
</feature>
<reference evidence="2 3" key="1">
    <citation type="journal article" date="2016" name="BMC Genomics">
        <title>Genome sequencing and secondary metabolism of the postharvest pathogen Penicillium griseofulvum.</title>
        <authorList>
            <person name="Banani H."/>
            <person name="Marcet-Houben M."/>
            <person name="Ballester A.R."/>
            <person name="Abbruscato P."/>
            <person name="Gonzalez-Candelas L."/>
            <person name="Gabaldon T."/>
            <person name="Spadaro D."/>
        </authorList>
    </citation>
    <scope>NUCLEOTIDE SEQUENCE [LARGE SCALE GENOMIC DNA]</scope>
    <source>
        <strain evidence="2 3">PG3</strain>
    </source>
</reference>
<proteinExistence type="predicted"/>
<evidence type="ECO:0000256" key="1">
    <source>
        <dbReference type="SAM" id="MobiDB-lite"/>
    </source>
</evidence>
<feature type="compositionally biased region" description="Basic residues" evidence="1">
    <location>
        <begin position="146"/>
        <end position="155"/>
    </location>
</feature>
<protein>
    <recommendedName>
        <fullName evidence="4">Pal1 cell morphology</fullName>
    </recommendedName>
</protein>
<dbReference type="Proteomes" id="UP000070168">
    <property type="component" value="Unassembled WGS sequence"/>
</dbReference>
<organism evidence="2 3">
    <name type="scientific">Penicillium patulum</name>
    <name type="common">Penicillium griseofulvum</name>
    <dbReference type="NCBI Taxonomy" id="5078"/>
    <lineage>
        <taxon>Eukaryota</taxon>
        <taxon>Fungi</taxon>
        <taxon>Dikarya</taxon>
        <taxon>Ascomycota</taxon>
        <taxon>Pezizomycotina</taxon>
        <taxon>Eurotiomycetes</taxon>
        <taxon>Eurotiomycetidae</taxon>
        <taxon>Eurotiales</taxon>
        <taxon>Aspergillaceae</taxon>
        <taxon>Penicillium</taxon>
    </lineage>
</organism>
<dbReference type="GeneID" id="63707788"/>
<dbReference type="AlphaFoldDB" id="A0A135LAC1"/>
<gene>
    <name evidence="2" type="ORF">PGRI_047750</name>
</gene>
<dbReference type="OrthoDB" id="5403157at2759"/>
<evidence type="ECO:0008006" key="4">
    <source>
        <dbReference type="Google" id="ProtNLM"/>
    </source>
</evidence>
<feature type="region of interest" description="Disordered" evidence="1">
    <location>
        <begin position="73"/>
        <end position="121"/>
    </location>
</feature>
<feature type="compositionally biased region" description="Polar residues" evidence="1">
    <location>
        <begin position="163"/>
        <end position="176"/>
    </location>
</feature>
<name>A0A135LAC1_PENPA</name>
<accession>A0A135LAC1</accession>
<sequence>MTYTFDILSAIAIRFHSSLYTCVILIPTLIKNLGLSSTSYRHSTFQPRDHLESLITKHGYPTPVSLSSLRDLTATSSTYTPPSPRSRYPDPIPIEFDPLTSSSSRPIPIPRRPGPVYDLPVTPLTGRFDHSYFEDWERASQSAKSRQIHPIRPRRGQYPSRPLPSSTRMRSDNSPYYSPAASPIMSPRRSNSPQPTRSRTQNQSKAKQTQNFHLGSLPRFHPAVYQSSSTSHNVVSQPSSPRQSRQPVYRTTAGSRDMMWQYREFIEGVHQGPSAPRLDPLVSPGPVTPLALEAGDYLAHGSMNSTSERTPRDVSKNSGPPPELVEKLIAYEEKARQMARKPAKGR</sequence>
<feature type="region of interest" description="Disordered" evidence="1">
    <location>
        <begin position="225"/>
        <end position="251"/>
    </location>
</feature>
<feature type="compositionally biased region" description="Low complexity" evidence="1">
    <location>
        <begin position="234"/>
        <end position="250"/>
    </location>
</feature>
<evidence type="ECO:0000313" key="3">
    <source>
        <dbReference type="Proteomes" id="UP000070168"/>
    </source>
</evidence>
<comment type="caution">
    <text evidence="2">The sequence shown here is derived from an EMBL/GenBank/DDBJ whole genome shotgun (WGS) entry which is preliminary data.</text>
</comment>
<feature type="compositionally biased region" description="Polar residues" evidence="1">
    <location>
        <begin position="188"/>
        <end position="209"/>
    </location>
</feature>
<evidence type="ECO:0000313" key="2">
    <source>
        <dbReference type="EMBL" id="KXG45919.1"/>
    </source>
</evidence>
<feature type="region of interest" description="Disordered" evidence="1">
    <location>
        <begin position="139"/>
        <end position="209"/>
    </location>
</feature>
<dbReference type="RefSeq" id="XP_040644455.1">
    <property type="nucleotide sequence ID" value="XM_040792488.1"/>
</dbReference>